<dbReference type="GeneID" id="93133304"/>
<accession>A0A7T7ZY51</accession>
<dbReference type="OrthoDB" id="1250730at2"/>
<gene>
    <name evidence="1" type="ORF">I6H88_00185</name>
</gene>
<organism evidence="1 2">
    <name type="scientific">Elizabethkingia bruuniana</name>
    <dbReference type="NCBI Taxonomy" id="1756149"/>
    <lineage>
        <taxon>Bacteria</taxon>
        <taxon>Pseudomonadati</taxon>
        <taxon>Bacteroidota</taxon>
        <taxon>Flavobacteriia</taxon>
        <taxon>Flavobacteriales</taxon>
        <taxon>Weeksellaceae</taxon>
        <taxon>Elizabethkingia</taxon>
    </lineage>
</organism>
<evidence type="ECO:0000313" key="2">
    <source>
        <dbReference type="Proteomes" id="UP000595426"/>
    </source>
</evidence>
<dbReference type="KEGG" id="egm:AYC65_10330"/>
<evidence type="ECO:0000313" key="1">
    <source>
        <dbReference type="EMBL" id="QQN59037.1"/>
    </source>
</evidence>
<sequence length="172" mass="20506">MDKKSDIPGFSPEELAEYDNHVKFYYTNIINAIILFTYNVEQLDEMAPILIDPLTELYEELDYAFTYVLFETVFRNNLIDLKYKEDLRIFKTKVDSIPNEIWDWKFIDHHENWVSIRTDANELLNKIGIDTRIYNDEFVTIALAFNKDLKNKVPESPESKNIFFTKLFKNTK</sequence>
<reference evidence="1 2" key="1">
    <citation type="submission" date="2020-12" db="EMBL/GenBank/DDBJ databases">
        <title>FDA dAtabase for Regulatory Grade micrObial Sequences (FDA-ARGOS): Supporting development and validation of Infectious Disease Dx tests.</title>
        <authorList>
            <person name="Kerrigan L."/>
            <person name="Long C."/>
            <person name="Tallon L."/>
            <person name="Sadzewicz L."/>
            <person name="Zhao X."/>
            <person name="Boylan J."/>
            <person name="Ott S."/>
            <person name="Bowen H."/>
            <person name="Vavikolanu K."/>
            <person name="Mehta A."/>
            <person name="Aluvathingal J."/>
            <person name="Nadendla S."/>
            <person name="Yan Y."/>
            <person name="Sichtig H."/>
        </authorList>
    </citation>
    <scope>NUCLEOTIDE SEQUENCE [LARGE SCALE GENOMIC DNA]</scope>
    <source>
        <strain evidence="1 2">FDAARGOS_1031</strain>
    </source>
</reference>
<dbReference type="AlphaFoldDB" id="A0A7T7ZY51"/>
<dbReference type="RefSeq" id="WP_052114658.1">
    <property type="nucleotide sequence ID" value="NZ_CBCSDR010000001.1"/>
</dbReference>
<dbReference type="Proteomes" id="UP000595426">
    <property type="component" value="Chromosome"/>
</dbReference>
<keyword evidence="2" id="KW-1185">Reference proteome</keyword>
<name>A0A7T7ZY51_9FLAO</name>
<protein>
    <submittedName>
        <fullName evidence="1">Uncharacterized protein</fullName>
    </submittedName>
</protein>
<proteinExistence type="predicted"/>
<dbReference type="EMBL" id="CP067018">
    <property type="protein sequence ID" value="QQN59037.1"/>
    <property type="molecule type" value="Genomic_DNA"/>
</dbReference>